<protein>
    <recommendedName>
        <fullName evidence="4">Lipoprotein CseA</fullName>
    </recommendedName>
</protein>
<sequence length="216" mass="22519">MSARTGPAGRATKEWKAGSAAVAVLAALGLLLAVTGCSAGGSGTRDEGPARVGAVPSTAPSASPSPTPKNVDAVDLVKHDPKVSLAVKRDLKPCAADEYPVDVAYGNLTGAASDDVVVNVLTCGDRVGIGSYVYRPEGKKYENVFADEQPPVYAEIDRGDLVVSKQMFGKDGSVADPTGEEIITYRWSTGHFVEKNRTRNNYSTTADGETTEPSAD</sequence>
<comment type="caution">
    <text evidence="2">The sequence shown here is derived from an EMBL/GenBank/DDBJ whole genome shotgun (WGS) entry which is preliminary data.</text>
</comment>
<feature type="region of interest" description="Disordered" evidence="1">
    <location>
        <begin position="41"/>
        <end position="71"/>
    </location>
</feature>
<keyword evidence="3" id="KW-1185">Reference proteome</keyword>
<accession>A0ABS0XGU5</accession>
<dbReference type="EMBL" id="JAEKOZ010000037">
    <property type="protein sequence ID" value="MBJ3812444.1"/>
    <property type="molecule type" value="Genomic_DNA"/>
</dbReference>
<evidence type="ECO:0000313" key="3">
    <source>
        <dbReference type="Proteomes" id="UP000634780"/>
    </source>
</evidence>
<reference evidence="2 3" key="1">
    <citation type="submission" date="2020-12" db="EMBL/GenBank/DDBJ databases">
        <title>Streptomyces typhae sp. nov., a novel endophytic actinomycete isolated from the root of cattail pollen (Typha angustifolia L.).</title>
        <authorList>
            <person name="Peng C."/>
            <person name="Liu C."/>
        </authorList>
    </citation>
    <scope>NUCLEOTIDE SEQUENCE [LARGE SCALE GENOMIC DNA]</scope>
    <source>
        <strain evidence="2 3">JCM 4753</strain>
    </source>
</reference>
<gene>
    <name evidence="2" type="ORF">JGB26_36090</name>
</gene>
<feature type="compositionally biased region" description="Polar residues" evidence="1">
    <location>
        <begin position="199"/>
        <end position="216"/>
    </location>
</feature>
<name>A0ABS0XGU5_9ACTN</name>
<evidence type="ECO:0000313" key="2">
    <source>
        <dbReference type="EMBL" id="MBJ3812444.1"/>
    </source>
</evidence>
<evidence type="ECO:0008006" key="4">
    <source>
        <dbReference type="Google" id="ProtNLM"/>
    </source>
</evidence>
<proteinExistence type="predicted"/>
<dbReference type="Proteomes" id="UP000634780">
    <property type="component" value="Unassembled WGS sequence"/>
</dbReference>
<feature type="region of interest" description="Disordered" evidence="1">
    <location>
        <begin position="196"/>
        <end position="216"/>
    </location>
</feature>
<organism evidence="2 3">
    <name type="scientific">Streptomyces flavofungini</name>
    <dbReference type="NCBI Taxonomy" id="68200"/>
    <lineage>
        <taxon>Bacteria</taxon>
        <taxon>Bacillati</taxon>
        <taxon>Actinomycetota</taxon>
        <taxon>Actinomycetes</taxon>
        <taxon>Kitasatosporales</taxon>
        <taxon>Streptomycetaceae</taxon>
        <taxon>Streptomyces</taxon>
    </lineage>
</organism>
<evidence type="ECO:0000256" key="1">
    <source>
        <dbReference type="SAM" id="MobiDB-lite"/>
    </source>
</evidence>